<comment type="caution">
    <text evidence="2">The sequence shown here is derived from an EMBL/GenBank/DDBJ whole genome shotgun (WGS) entry which is preliminary data.</text>
</comment>
<keyword evidence="3" id="KW-1185">Reference proteome</keyword>
<organism evidence="2 3">
    <name type="scientific">Folsomia candida</name>
    <name type="common">Springtail</name>
    <dbReference type="NCBI Taxonomy" id="158441"/>
    <lineage>
        <taxon>Eukaryota</taxon>
        <taxon>Metazoa</taxon>
        <taxon>Ecdysozoa</taxon>
        <taxon>Arthropoda</taxon>
        <taxon>Hexapoda</taxon>
        <taxon>Collembola</taxon>
        <taxon>Entomobryomorpha</taxon>
        <taxon>Isotomoidea</taxon>
        <taxon>Isotomidae</taxon>
        <taxon>Proisotominae</taxon>
        <taxon>Folsomia</taxon>
    </lineage>
</organism>
<proteinExistence type="predicted"/>
<protein>
    <submittedName>
        <fullName evidence="2">Uncharacterized protein</fullName>
    </submittedName>
</protein>
<evidence type="ECO:0000313" key="3">
    <source>
        <dbReference type="Proteomes" id="UP000198287"/>
    </source>
</evidence>
<accession>A0A226DAP3</accession>
<dbReference type="AlphaFoldDB" id="A0A226DAP3"/>
<feature type="compositionally biased region" description="Acidic residues" evidence="1">
    <location>
        <begin position="57"/>
        <end position="66"/>
    </location>
</feature>
<evidence type="ECO:0000256" key="1">
    <source>
        <dbReference type="SAM" id="MobiDB-lite"/>
    </source>
</evidence>
<evidence type="ECO:0000313" key="2">
    <source>
        <dbReference type="EMBL" id="OXA41797.1"/>
    </source>
</evidence>
<dbReference type="EMBL" id="LNIX01000028">
    <property type="protein sequence ID" value="OXA41797.1"/>
    <property type="molecule type" value="Genomic_DNA"/>
</dbReference>
<feature type="compositionally biased region" description="Acidic residues" evidence="1">
    <location>
        <begin position="1"/>
        <end position="11"/>
    </location>
</feature>
<feature type="region of interest" description="Disordered" evidence="1">
    <location>
        <begin position="1"/>
        <end position="91"/>
    </location>
</feature>
<feature type="compositionally biased region" description="Low complexity" evidence="1">
    <location>
        <begin position="24"/>
        <end position="42"/>
    </location>
</feature>
<name>A0A226DAP3_FOLCA</name>
<gene>
    <name evidence="2" type="ORF">Fcan01_23509</name>
</gene>
<reference evidence="2 3" key="1">
    <citation type="submission" date="2015-12" db="EMBL/GenBank/DDBJ databases">
        <title>The genome of Folsomia candida.</title>
        <authorList>
            <person name="Faddeeva A."/>
            <person name="Derks M.F."/>
            <person name="Anvar Y."/>
            <person name="Smit S."/>
            <person name="Van Straalen N."/>
            <person name="Roelofs D."/>
        </authorList>
    </citation>
    <scope>NUCLEOTIDE SEQUENCE [LARGE SCALE GENOMIC DNA]</scope>
    <source>
        <strain evidence="2 3">VU population</strain>
        <tissue evidence="2">Whole body</tissue>
    </source>
</reference>
<dbReference type="Proteomes" id="UP000198287">
    <property type="component" value="Unassembled WGS sequence"/>
</dbReference>
<sequence length="248" mass="27948">MMSDCSDDDDIVNPPTFSNTRKQATPSTSSKRKATTPTSSKAKTPKKKKDGDAAGKDDDEAQEEELTSFRFLKVDSNDDDEEEEPETKREWKMVQMEGSTRYSRGPPTCPLYRGYVDRKINERKDKDGTIWWKIGETLGTTKKMSDKSEDIGDNKLRELFCRLAREVDEEEEMGSQQSTASDLTTLTPEIITGKYPPLNAAERLVAETKIRQAGADGIMVPGTASRVTYLYKLYNSRRLLCPISSSLY</sequence>